<dbReference type="PROSITE" id="PS51257">
    <property type="entry name" value="PROKAR_LIPOPROTEIN"/>
    <property type="match status" value="1"/>
</dbReference>
<proteinExistence type="predicted"/>
<dbReference type="Proteomes" id="UP000075883">
    <property type="component" value="Unassembled WGS sequence"/>
</dbReference>
<dbReference type="EMBL" id="AXCM01009465">
    <property type="status" value="NOT_ANNOTATED_CDS"/>
    <property type="molecule type" value="Genomic_DNA"/>
</dbReference>
<accession>A0A182LZL8</accession>
<reference evidence="2" key="2">
    <citation type="submission" date="2020-05" db="UniProtKB">
        <authorList>
            <consortium name="EnsemblMetazoa"/>
        </authorList>
    </citation>
    <scope>IDENTIFICATION</scope>
    <source>
        <strain evidence="2">A-37</strain>
    </source>
</reference>
<dbReference type="EMBL" id="AXCM01009463">
    <property type="status" value="NOT_ANNOTATED_CDS"/>
    <property type="molecule type" value="Genomic_DNA"/>
</dbReference>
<dbReference type="VEuPathDB" id="VectorBase:ACUA005794"/>
<reference evidence="3" key="1">
    <citation type="submission" date="2013-09" db="EMBL/GenBank/DDBJ databases">
        <title>The Genome Sequence of Anopheles culicifacies species A.</title>
        <authorList>
            <consortium name="The Broad Institute Genomics Platform"/>
            <person name="Neafsey D.E."/>
            <person name="Besansky N."/>
            <person name="Howell P."/>
            <person name="Walton C."/>
            <person name="Young S.K."/>
            <person name="Zeng Q."/>
            <person name="Gargeya S."/>
            <person name="Fitzgerald M."/>
            <person name="Haas B."/>
            <person name="Abouelleil A."/>
            <person name="Allen A.W."/>
            <person name="Alvarado L."/>
            <person name="Arachchi H.M."/>
            <person name="Berlin A.M."/>
            <person name="Chapman S.B."/>
            <person name="Gainer-Dewar J."/>
            <person name="Goldberg J."/>
            <person name="Griggs A."/>
            <person name="Gujja S."/>
            <person name="Hansen M."/>
            <person name="Howarth C."/>
            <person name="Imamovic A."/>
            <person name="Ireland A."/>
            <person name="Larimer J."/>
            <person name="McCowan C."/>
            <person name="Murphy C."/>
            <person name="Pearson M."/>
            <person name="Poon T.W."/>
            <person name="Priest M."/>
            <person name="Roberts A."/>
            <person name="Saif S."/>
            <person name="Shea T."/>
            <person name="Sisk P."/>
            <person name="Sykes S."/>
            <person name="Wortman J."/>
            <person name="Nusbaum C."/>
            <person name="Birren B."/>
        </authorList>
    </citation>
    <scope>NUCLEOTIDE SEQUENCE [LARGE SCALE GENOMIC DNA]</scope>
    <source>
        <strain evidence="3">A-37</strain>
    </source>
</reference>
<protein>
    <submittedName>
        <fullName evidence="2">Uncharacterized protein</fullName>
    </submittedName>
</protein>
<evidence type="ECO:0000313" key="2">
    <source>
        <dbReference type="EnsemblMetazoa" id="ACUA005794-PA"/>
    </source>
</evidence>
<dbReference type="EMBL" id="AXCM01009464">
    <property type="status" value="NOT_ANNOTATED_CDS"/>
    <property type="molecule type" value="Genomic_DNA"/>
</dbReference>
<organism evidence="2 3">
    <name type="scientific">Anopheles culicifacies</name>
    <dbReference type="NCBI Taxonomy" id="139723"/>
    <lineage>
        <taxon>Eukaryota</taxon>
        <taxon>Metazoa</taxon>
        <taxon>Ecdysozoa</taxon>
        <taxon>Arthropoda</taxon>
        <taxon>Hexapoda</taxon>
        <taxon>Insecta</taxon>
        <taxon>Pterygota</taxon>
        <taxon>Neoptera</taxon>
        <taxon>Endopterygota</taxon>
        <taxon>Diptera</taxon>
        <taxon>Nematocera</taxon>
        <taxon>Culicoidea</taxon>
        <taxon>Culicidae</taxon>
        <taxon>Anophelinae</taxon>
        <taxon>Anopheles</taxon>
        <taxon>culicifacies species complex</taxon>
    </lineage>
</organism>
<name>A0A182LZL8_9DIPT</name>
<feature type="region of interest" description="Disordered" evidence="1">
    <location>
        <begin position="1"/>
        <end position="22"/>
    </location>
</feature>
<evidence type="ECO:0000256" key="1">
    <source>
        <dbReference type="SAM" id="MobiDB-lite"/>
    </source>
</evidence>
<dbReference type="EnsemblMetazoa" id="ACUA005794-RA">
    <property type="protein sequence ID" value="ACUA005794-PA"/>
    <property type="gene ID" value="ACUA005794"/>
</dbReference>
<evidence type="ECO:0000313" key="3">
    <source>
        <dbReference type="Proteomes" id="UP000075883"/>
    </source>
</evidence>
<dbReference type="AlphaFoldDB" id="A0A182LZL8"/>
<keyword evidence="3" id="KW-1185">Reference proteome</keyword>
<sequence length="103" mass="11052">MRGEKKPPQAKGGPSGSVGSSCGVRVPVINAMSWKLCAHTTRVRSSTVKICHIECVTPSPIDRCPRSPAPSESIWLKYLHPPKTSPAFNGPDILTILNYGANL</sequence>